<keyword evidence="2" id="KW-0808">Transferase</keyword>
<dbReference type="EMBL" id="QXJM01000040">
    <property type="protein sequence ID" value="RIE01674.1"/>
    <property type="molecule type" value="Genomic_DNA"/>
</dbReference>
<gene>
    <name evidence="2" type="ORF">D3H35_22960</name>
</gene>
<dbReference type="InterPro" id="IPR016181">
    <property type="entry name" value="Acyl_CoA_acyltransferase"/>
</dbReference>
<dbReference type="SUPFAM" id="SSF55729">
    <property type="entry name" value="Acyl-CoA N-acyltransferases (Nat)"/>
    <property type="match status" value="1"/>
</dbReference>
<dbReference type="GO" id="GO:0016747">
    <property type="term" value="F:acyltransferase activity, transferring groups other than amino-acyl groups"/>
    <property type="evidence" value="ECO:0007669"/>
    <property type="project" value="InterPro"/>
</dbReference>
<dbReference type="PROSITE" id="PS51186">
    <property type="entry name" value="GNAT"/>
    <property type="match status" value="1"/>
</dbReference>
<protein>
    <submittedName>
        <fullName evidence="2">GNAT family N-acetyltransferase</fullName>
    </submittedName>
</protein>
<keyword evidence="3" id="KW-1185">Reference proteome</keyword>
<sequence length="167" mass="19390">MNEAAPFFRIDSMTENDAKKICEWRYPEPYDVYRWLTWDEMVRQAKEFGDPDIRSQQFRSFRSAENDLVGYAQLFPLDRAIRLGIGLRPDLCGRGYGTSLIRLAAELARSRMPPDGEVDLEVERWNVRAIRAYEKAGFRITDEYERRASHGMVSILCMVWMPGAASL</sequence>
<accession>A0A398CRW9</accession>
<dbReference type="OrthoDB" id="423921at2"/>
<reference evidence="2 3" key="1">
    <citation type="submission" date="2018-09" db="EMBL/GenBank/DDBJ databases">
        <title>Cohnella cavernae sp. nov., isolated from a karst cave.</title>
        <authorList>
            <person name="Zhu H."/>
        </authorList>
    </citation>
    <scope>NUCLEOTIDE SEQUENCE [LARGE SCALE GENOMIC DNA]</scope>
    <source>
        <strain evidence="2 3">K2E09-144</strain>
    </source>
</reference>
<dbReference type="AlphaFoldDB" id="A0A398CRW9"/>
<comment type="caution">
    <text evidence="2">The sequence shown here is derived from an EMBL/GenBank/DDBJ whole genome shotgun (WGS) entry which is preliminary data.</text>
</comment>
<dbReference type="Pfam" id="PF00583">
    <property type="entry name" value="Acetyltransf_1"/>
    <property type="match status" value="1"/>
</dbReference>
<evidence type="ECO:0000259" key="1">
    <source>
        <dbReference type="PROSITE" id="PS51186"/>
    </source>
</evidence>
<dbReference type="CDD" id="cd04301">
    <property type="entry name" value="NAT_SF"/>
    <property type="match status" value="1"/>
</dbReference>
<proteinExistence type="predicted"/>
<dbReference type="InterPro" id="IPR000182">
    <property type="entry name" value="GNAT_dom"/>
</dbReference>
<dbReference type="Proteomes" id="UP000266340">
    <property type="component" value="Unassembled WGS sequence"/>
</dbReference>
<evidence type="ECO:0000313" key="3">
    <source>
        <dbReference type="Proteomes" id="UP000266340"/>
    </source>
</evidence>
<dbReference type="Gene3D" id="3.40.630.30">
    <property type="match status" value="1"/>
</dbReference>
<evidence type="ECO:0000313" key="2">
    <source>
        <dbReference type="EMBL" id="RIE01674.1"/>
    </source>
</evidence>
<organism evidence="2 3">
    <name type="scientific">Cohnella faecalis</name>
    <dbReference type="NCBI Taxonomy" id="2315694"/>
    <lineage>
        <taxon>Bacteria</taxon>
        <taxon>Bacillati</taxon>
        <taxon>Bacillota</taxon>
        <taxon>Bacilli</taxon>
        <taxon>Bacillales</taxon>
        <taxon>Paenibacillaceae</taxon>
        <taxon>Cohnella</taxon>
    </lineage>
</organism>
<name>A0A398CRW9_9BACL</name>
<feature type="domain" description="N-acetyltransferase" evidence="1">
    <location>
        <begin position="8"/>
        <end position="160"/>
    </location>
</feature>